<proteinExistence type="predicted"/>
<dbReference type="AlphaFoldDB" id="I4EMG4"/>
<keyword evidence="2" id="KW-1185">Reference proteome</keyword>
<reference evidence="1 2" key="1">
    <citation type="journal article" date="2012" name="ISME J.">
        <title>Nitrification expanded: discovery, physiology and genomics of a nitrite-oxidizing bacterium from the phylum Chloroflexi.</title>
        <authorList>
            <person name="Sorokin D.Y."/>
            <person name="Lucker S."/>
            <person name="Vejmelkova D."/>
            <person name="Kostrikina N.A."/>
            <person name="Kleerebezem R."/>
            <person name="Rijpstra W.I."/>
            <person name="Damste J.S."/>
            <person name="Le Paslier D."/>
            <person name="Muyzer G."/>
            <person name="Wagner M."/>
            <person name="van Loosdrecht M.C."/>
            <person name="Daims H."/>
        </authorList>
    </citation>
    <scope>NUCLEOTIDE SEQUENCE [LARGE SCALE GENOMIC DNA]</scope>
    <source>
        <strain evidence="2">none</strain>
    </source>
</reference>
<evidence type="ECO:0000313" key="2">
    <source>
        <dbReference type="Proteomes" id="UP000004221"/>
    </source>
</evidence>
<gene>
    <name evidence="1" type="ORF">NITHO_60011</name>
</gene>
<evidence type="ECO:0000313" key="1">
    <source>
        <dbReference type="EMBL" id="CCF85877.1"/>
    </source>
</evidence>
<comment type="caution">
    <text evidence="1">The sequence shown here is derived from an EMBL/GenBank/DDBJ whole genome shotgun (WGS) entry which is preliminary data.</text>
</comment>
<sequence>MIGAGHTFDRAAAHAVMVVSYLHVAAPKNKRLVPLGSRYQASREGMREVGDFVVLV</sequence>
<protein>
    <submittedName>
        <fullName evidence="1">Uncharacterized protein</fullName>
    </submittedName>
</protein>
<organism evidence="1 2">
    <name type="scientific">Nitrolancea hollandica Lb</name>
    <dbReference type="NCBI Taxonomy" id="1129897"/>
    <lineage>
        <taxon>Bacteria</taxon>
        <taxon>Pseudomonadati</taxon>
        <taxon>Thermomicrobiota</taxon>
        <taxon>Thermomicrobia</taxon>
        <taxon>Sphaerobacterales</taxon>
        <taxon>Sphaerobacterineae</taxon>
        <taxon>Sphaerobacteraceae</taxon>
        <taxon>Nitrolancea</taxon>
    </lineage>
</organism>
<name>I4EMG4_9BACT</name>
<dbReference type="Proteomes" id="UP000004221">
    <property type="component" value="Unassembled WGS sequence"/>
</dbReference>
<accession>I4EMG4</accession>
<dbReference type="EMBL" id="CAGS01000556">
    <property type="protein sequence ID" value="CCF85877.1"/>
    <property type="molecule type" value="Genomic_DNA"/>
</dbReference>